<protein>
    <submittedName>
        <fullName evidence="5">Holo-ACP synthase</fullName>
    </submittedName>
</protein>
<dbReference type="Proteomes" id="UP001500582">
    <property type="component" value="Unassembled WGS sequence"/>
</dbReference>
<dbReference type="InterPro" id="IPR008278">
    <property type="entry name" value="4-PPantetheinyl_Trfase_dom"/>
</dbReference>
<evidence type="ECO:0000313" key="5">
    <source>
        <dbReference type="EMBL" id="GAA4311344.1"/>
    </source>
</evidence>
<keyword evidence="6" id="KW-1185">Reference proteome</keyword>
<comment type="caution">
    <text evidence="5">The sequence shown here is derived from an EMBL/GenBank/DDBJ whole genome shotgun (WGS) entry which is preliminary data.</text>
</comment>
<feature type="domain" description="4'-phosphopantetheinyl transferase" evidence="4">
    <location>
        <begin position="19"/>
        <end position="126"/>
    </location>
</feature>
<proteinExistence type="predicted"/>
<evidence type="ECO:0000313" key="6">
    <source>
        <dbReference type="Proteomes" id="UP001500582"/>
    </source>
</evidence>
<accession>A0ABP8FVG2</accession>
<evidence type="ECO:0000256" key="1">
    <source>
        <dbReference type="ARBA" id="ARBA00022679"/>
    </source>
</evidence>
<keyword evidence="1" id="KW-0808">Transferase</keyword>
<dbReference type="RefSeq" id="WP_345209535.1">
    <property type="nucleotide sequence ID" value="NZ_BAABFT010000001.1"/>
</dbReference>
<dbReference type="EMBL" id="BAABFT010000001">
    <property type="protein sequence ID" value="GAA4311344.1"/>
    <property type="molecule type" value="Genomic_DNA"/>
</dbReference>
<keyword evidence="2" id="KW-0479">Metal-binding</keyword>
<evidence type="ECO:0000256" key="3">
    <source>
        <dbReference type="ARBA" id="ARBA00022842"/>
    </source>
</evidence>
<dbReference type="SUPFAM" id="SSF56214">
    <property type="entry name" value="4'-phosphopantetheinyl transferase"/>
    <property type="match status" value="1"/>
</dbReference>
<reference evidence="6" key="1">
    <citation type="journal article" date="2019" name="Int. J. Syst. Evol. Microbiol.">
        <title>The Global Catalogue of Microorganisms (GCM) 10K type strain sequencing project: providing services to taxonomists for standard genome sequencing and annotation.</title>
        <authorList>
            <consortium name="The Broad Institute Genomics Platform"/>
            <consortium name="The Broad Institute Genome Sequencing Center for Infectious Disease"/>
            <person name="Wu L."/>
            <person name="Ma J."/>
        </authorList>
    </citation>
    <scope>NUCLEOTIDE SEQUENCE [LARGE SCALE GENOMIC DNA]</scope>
    <source>
        <strain evidence="6">JCM 17705</strain>
    </source>
</reference>
<dbReference type="InterPro" id="IPR037143">
    <property type="entry name" value="4-PPantetheinyl_Trfase_dom_sf"/>
</dbReference>
<name>A0ABP8FVG2_9SPHI</name>
<dbReference type="InterPro" id="IPR004568">
    <property type="entry name" value="Ppantetheine-prot_Trfase_dom"/>
</dbReference>
<keyword evidence="3" id="KW-0460">Magnesium</keyword>
<organism evidence="5 6">
    <name type="scientific">Mucilaginibacter gynuensis</name>
    <dbReference type="NCBI Taxonomy" id="1302236"/>
    <lineage>
        <taxon>Bacteria</taxon>
        <taxon>Pseudomonadati</taxon>
        <taxon>Bacteroidota</taxon>
        <taxon>Sphingobacteriia</taxon>
        <taxon>Sphingobacteriales</taxon>
        <taxon>Sphingobacteriaceae</taxon>
        <taxon>Mucilaginibacter</taxon>
    </lineage>
</organism>
<sequence length="132" mass="14834">MESKLLKIVEDLVGDKSFAIGNDVVLLTDFQKSFNDLFKNKVYTLPEVNYCDSFDDALLHYASTFAAKEAVYKALKQLDDSPIGWKKIEIIREKLGGKPEVIIHRDSAPQISLTITHDGDYVWAVALIATDK</sequence>
<dbReference type="NCBIfam" id="TIGR00556">
    <property type="entry name" value="pantethn_trn"/>
    <property type="match status" value="1"/>
</dbReference>
<gene>
    <name evidence="5" type="primary">acpS</name>
    <name evidence="5" type="ORF">GCM10023149_06310</name>
</gene>
<dbReference type="Gene3D" id="3.90.470.20">
    <property type="entry name" value="4'-phosphopantetheinyl transferase domain"/>
    <property type="match status" value="1"/>
</dbReference>
<dbReference type="Pfam" id="PF01648">
    <property type="entry name" value="ACPS"/>
    <property type="match status" value="1"/>
</dbReference>
<evidence type="ECO:0000259" key="4">
    <source>
        <dbReference type="Pfam" id="PF01648"/>
    </source>
</evidence>
<evidence type="ECO:0000256" key="2">
    <source>
        <dbReference type="ARBA" id="ARBA00022723"/>
    </source>
</evidence>